<dbReference type="SUPFAM" id="SSF89550">
    <property type="entry name" value="PHP domain-like"/>
    <property type="match status" value="1"/>
</dbReference>
<name>A0AAV9JWR8_9PEZI</name>
<dbReference type="Gene3D" id="3.20.20.140">
    <property type="entry name" value="Metal-dependent hydrolases"/>
    <property type="match status" value="1"/>
</dbReference>
<comment type="caution">
    <text evidence="5">The sequence shown here is derived from an EMBL/GenBank/DDBJ whole genome shotgun (WGS) entry which is preliminary data.</text>
</comment>
<dbReference type="Pfam" id="PF01876">
    <property type="entry name" value="RNase_P_p30"/>
    <property type="match status" value="1"/>
</dbReference>
<sequence length="389" mass="42003">MFYDLNVPWSATDAQLPRTLAFLDELGYNVVALNHTISGKLPAQISCAIPDPLPYKDLPAKLEIRRRVTLTLTDSYQNARLAELARAYDVLAVRPVDERTLQLACGSLDCDIISLDLTQRFPFYFRYKMLTEAVRSGKRFELCYSQGLLGDSSARRNLISNATQLIRASRGRGLIISSEAKTAIGCRGPWDAINLAAIWGLGQERGFEAMSKEARNVVVTAQLKRTSYKGVIDVVYGGEKPAPVEKKEEQRAEGGKVKGKQPAAVNGQKRQAETIGPDGMDAGDKPISKREAKRRAKQARLSTGDGEKDVASESAVAEPGAASGQKRKAEAHGSDGVAAKRQAKEVRLDTTNEGKVAVSASAAIEPTSTNGPKQKAGSLESDVETTGRA</sequence>
<keyword evidence="6" id="KW-1185">Reference proteome</keyword>
<gene>
    <name evidence="5" type="ORF">LTR36_003159</name>
</gene>
<dbReference type="GO" id="GO:0005655">
    <property type="term" value="C:nucleolar ribonuclease P complex"/>
    <property type="evidence" value="ECO:0007669"/>
    <property type="project" value="TreeGrafter"/>
</dbReference>
<dbReference type="GO" id="GO:0003723">
    <property type="term" value="F:RNA binding"/>
    <property type="evidence" value="ECO:0007669"/>
    <property type="project" value="TreeGrafter"/>
</dbReference>
<organism evidence="5 6">
    <name type="scientific">Oleoguttula mirabilis</name>
    <dbReference type="NCBI Taxonomy" id="1507867"/>
    <lineage>
        <taxon>Eukaryota</taxon>
        <taxon>Fungi</taxon>
        <taxon>Dikarya</taxon>
        <taxon>Ascomycota</taxon>
        <taxon>Pezizomycotina</taxon>
        <taxon>Dothideomycetes</taxon>
        <taxon>Dothideomycetidae</taxon>
        <taxon>Mycosphaerellales</taxon>
        <taxon>Teratosphaeriaceae</taxon>
        <taxon>Oleoguttula</taxon>
    </lineage>
</organism>
<evidence type="ECO:0000256" key="4">
    <source>
        <dbReference type="SAM" id="MobiDB-lite"/>
    </source>
</evidence>
<dbReference type="EMBL" id="JAVFHQ010000002">
    <property type="protein sequence ID" value="KAK4550192.1"/>
    <property type="molecule type" value="Genomic_DNA"/>
</dbReference>
<evidence type="ECO:0000256" key="3">
    <source>
        <dbReference type="ARBA" id="ARBA00022694"/>
    </source>
</evidence>
<dbReference type="AlphaFoldDB" id="A0AAV9JWR8"/>
<feature type="region of interest" description="Disordered" evidence="4">
    <location>
        <begin position="242"/>
        <end position="389"/>
    </location>
</feature>
<feature type="compositionally biased region" description="Basic and acidic residues" evidence="4">
    <location>
        <begin position="242"/>
        <end position="256"/>
    </location>
</feature>
<evidence type="ECO:0000313" key="5">
    <source>
        <dbReference type="EMBL" id="KAK4550192.1"/>
    </source>
</evidence>
<reference evidence="5 6" key="1">
    <citation type="submission" date="2021-11" db="EMBL/GenBank/DDBJ databases">
        <title>Black yeast isolated from Biological Soil Crust.</title>
        <authorList>
            <person name="Kurbessoian T."/>
        </authorList>
    </citation>
    <scope>NUCLEOTIDE SEQUENCE [LARGE SCALE GENOMIC DNA]</scope>
    <source>
        <strain evidence="5 6">CCFEE 5522</strain>
    </source>
</reference>
<dbReference type="GO" id="GO:0008033">
    <property type="term" value="P:tRNA processing"/>
    <property type="evidence" value="ECO:0007669"/>
    <property type="project" value="UniProtKB-KW"/>
</dbReference>
<protein>
    <submittedName>
        <fullName evidence="5">Uncharacterized protein</fullName>
    </submittedName>
</protein>
<evidence type="ECO:0000313" key="6">
    <source>
        <dbReference type="Proteomes" id="UP001324427"/>
    </source>
</evidence>
<evidence type="ECO:0000256" key="1">
    <source>
        <dbReference type="ARBA" id="ARBA00004123"/>
    </source>
</evidence>
<dbReference type="PANTHER" id="PTHR13031:SF0">
    <property type="entry name" value="RIBONUCLEASE P PROTEIN SUBUNIT P30"/>
    <property type="match status" value="1"/>
</dbReference>
<evidence type="ECO:0000256" key="2">
    <source>
        <dbReference type="ARBA" id="ARBA00007331"/>
    </source>
</evidence>
<dbReference type="InterPro" id="IPR002738">
    <property type="entry name" value="RNase_P_p30"/>
</dbReference>
<accession>A0AAV9JWR8</accession>
<keyword evidence="3" id="KW-0819">tRNA processing</keyword>
<dbReference type="Proteomes" id="UP001324427">
    <property type="component" value="Unassembled WGS sequence"/>
</dbReference>
<feature type="compositionally biased region" description="Basic and acidic residues" evidence="4">
    <location>
        <begin position="342"/>
        <end position="352"/>
    </location>
</feature>
<proteinExistence type="inferred from homology"/>
<comment type="subcellular location">
    <subcellularLocation>
        <location evidence="1">Nucleus</location>
    </subcellularLocation>
</comment>
<comment type="similarity">
    <text evidence="2">Belongs to the eukaryotic/archaeal RNase P protein component 3 family.</text>
</comment>
<dbReference type="InterPro" id="IPR016195">
    <property type="entry name" value="Pol/histidinol_Pase-like"/>
</dbReference>
<dbReference type="PANTHER" id="PTHR13031">
    <property type="entry name" value="RIBONUCLEASE P SUBUNIT P30"/>
    <property type="match status" value="1"/>
</dbReference>